<dbReference type="InterPro" id="IPR028427">
    <property type="entry name" value="Met_Sox_Rdtase_MsrB"/>
</dbReference>
<dbReference type="PROSITE" id="PS51790">
    <property type="entry name" value="MSRB"/>
    <property type="match status" value="1"/>
</dbReference>
<keyword evidence="4" id="KW-0479">Metal-binding</keyword>
<evidence type="ECO:0000256" key="7">
    <source>
        <dbReference type="ARBA" id="ARBA00048488"/>
    </source>
</evidence>
<comment type="similarity">
    <text evidence="2">Belongs to the MsrB Met sulfoxide reductase family.</text>
</comment>
<dbReference type="AlphaFoldDB" id="A0A538TI89"/>
<reference evidence="9 10" key="1">
    <citation type="journal article" date="2019" name="Nat. Microbiol.">
        <title>Mediterranean grassland soil C-N compound turnover is dependent on rainfall and depth, and is mediated by genomically divergent microorganisms.</title>
        <authorList>
            <person name="Diamond S."/>
            <person name="Andeer P.F."/>
            <person name="Li Z."/>
            <person name="Crits-Christoph A."/>
            <person name="Burstein D."/>
            <person name="Anantharaman K."/>
            <person name="Lane K.R."/>
            <person name="Thomas B.C."/>
            <person name="Pan C."/>
            <person name="Northen T.R."/>
            <person name="Banfield J.F."/>
        </authorList>
    </citation>
    <scope>NUCLEOTIDE SEQUENCE [LARGE SCALE GENOMIC DNA]</scope>
    <source>
        <strain evidence="9">WS_8</strain>
    </source>
</reference>
<evidence type="ECO:0000256" key="5">
    <source>
        <dbReference type="ARBA" id="ARBA00022833"/>
    </source>
</evidence>
<dbReference type="Proteomes" id="UP000316609">
    <property type="component" value="Unassembled WGS sequence"/>
</dbReference>
<dbReference type="EC" id="1.8.4.12" evidence="3"/>
<name>A0A538TI89_UNCEI</name>
<dbReference type="GO" id="GO:0033743">
    <property type="term" value="F:peptide-methionine (R)-S-oxide reductase activity"/>
    <property type="evidence" value="ECO:0007669"/>
    <property type="project" value="UniProtKB-EC"/>
</dbReference>
<evidence type="ECO:0000313" key="9">
    <source>
        <dbReference type="EMBL" id="TMQ63339.1"/>
    </source>
</evidence>
<evidence type="ECO:0000256" key="4">
    <source>
        <dbReference type="ARBA" id="ARBA00022723"/>
    </source>
</evidence>
<keyword evidence="6 9" id="KW-0560">Oxidoreductase</keyword>
<evidence type="ECO:0000259" key="8">
    <source>
        <dbReference type="PROSITE" id="PS51790"/>
    </source>
</evidence>
<dbReference type="InterPro" id="IPR002579">
    <property type="entry name" value="Met_Sox_Rdtase_MsrB_dom"/>
</dbReference>
<keyword evidence="5" id="KW-0862">Zinc</keyword>
<evidence type="ECO:0000256" key="1">
    <source>
        <dbReference type="ARBA" id="ARBA00001947"/>
    </source>
</evidence>
<dbReference type="PANTHER" id="PTHR10173:SF52">
    <property type="entry name" value="METHIONINE-R-SULFOXIDE REDUCTASE B1"/>
    <property type="match status" value="1"/>
</dbReference>
<dbReference type="NCBIfam" id="TIGR00357">
    <property type="entry name" value="peptide-methionine (R)-S-oxide reductase MsrB"/>
    <property type="match status" value="1"/>
</dbReference>
<dbReference type="GO" id="GO:0030091">
    <property type="term" value="P:protein repair"/>
    <property type="evidence" value="ECO:0007669"/>
    <property type="project" value="InterPro"/>
</dbReference>
<dbReference type="InterPro" id="IPR011057">
    <property type="entry name" value="Mss4-like_sf"/>
</dbReference>
<evidence type="ECO:0000256" key="3">
    <source>
        <dbReference type="ARBA" id="ARBA00012499"/>
    </source>
</evidence>
<gene>
    <name evidence="9" type="primary">msrB</name>
    <name evidence="9" type="ORF">E6K78_10700</name>
</gene>
<organism evidence="9 10">
    <name type="scientific">Eiseniibacteriota bacterium</name>
    <dbReference type="NCBI Taxonomy" id="2212470"/>
    <lineage>
        <taxon>Bacteria</taxon>
        <taxon>Candidatus Eiseniibacteriota</taxon>
    </lineage>
</organism>
<dbReference type="GO" id="GO:0005737">
    <property type="term" value="C:cytoplasm"/>
    <property type="evidence" value="ECO:0007669"/>
    <property type="project" value="TreeGrafter"/>
</dbReference>
<dbReference type="GO" id="GO:0046872">
    <property type="term" value="F:metal ion binding"/>
    <property type="evidence" value="ECO:0007669"/>
    <property type="project" value="UniProtKB-KW"/>
</dbReference>
<dbReference type="Gene3D" id="2.170.150.20">
    <property type="entry name" value="Peptide methionine sulfoxide reductase"/>
    <property type="match status" value="1"/>
</dbReference>
<dbReference type="PANTHER" id="PTHR10173">
    <property type="entry name" value="METHIONINE SULFOXIDE REDUCTASE"/>
    <property type="match status" value="1"/>
</dbReference>
<comment type="caution">
    <text evidence="9">The sequence shown here is derived from an EMBL/GenBank/DDBJ whole genome shotgun (WGS) entry which is preliminary data.</text>
</comment>
<evidence type="ECO:0000256" key="6">
    <source>
        <dbReference type="ARBA" id="ARBA00023002"/>
    </source>
</evidence>
<dbReference type="SUPFAM" id="SSF51316">
    <property type="entry name" value="Mss4-like"/>
    <property type="match status" value="1"/>
</dbReference>
<dbReference type="FunFam" id="2.170.150.20:FF:000001">
    <property type="entry name" value="Peptide methionine sulfoxide reductase MsrB"/>
    <property type="match status" value="1"/>
</dbReference>
<accession>A0A538TI89</accession>
<comment type="catalytic activity">
    <reaction evidence="7">
        <text>L-methionyl-[protein] + [thioredoxin]-disulfide + H2O = L-methionyl-(R)-S-oxide-[protein] + [thioredoxin]-dithiol</text>
        <dbReference type="Rhea" id="RHEA:24164"/>
        <dbReference type="Rhea" id="RHEA-COMP:10698"/>
        <dbReference type="Rhea" id="RHEA-COMP:10700"/>
        <dbReference type="Rhea" id="RHEA-COMP:12313"/>
        <dbReference type="Rhea" id="RHEA-COMP:12314"/>
        <dbReference type="ChEBI" id="CHEBI:15377"/>
        <dbReference type="ChEBI" id="CHEBI:16044"/>
        <dbReference type="ChEBI" id="CHEBI:29950"/>
        <dbReference type="ChEBI" id="CHEBI:45764"/>
        <dbReference type="ChEBI" id="CHEBI:50058"/>
        <dbReference type="EC" id="1.8.4.12"/>
    </reaction>
</comment>
<comment type="cofactor">
    <cofactor evidence="1">
        <name>Zn(2+)</name>
        <dbReference type="ChEBI" id="CHEBI:29105"/>
    </cofactor>
</comment>
<dbReference type="Pfam" id="PF01641">
    <property type="entry name" value="SelR"/>
    <property type="match status" value="1"/>
</dbReference>
<sequence>MSTQRKGVAPSGDTIKKIMKTDAEWRKLLTPEQYRVLRKKGTEIAFTGRYWNNHQPGTYRCAACGLELFGSDGWPSFWAPIAASHVGEVTDTSLGMARVEVTCARCGGHLGHLFDDGPKPTGMRYCINSAALAFDRVKP</sequence>
<dbReference type="EMBL" id="VBOY01000111">
    <property type="protein sequence ID" value="TMQ63339.1"/>
    <property type="molecule type" value="Genomic_DNA"/>
</dbReference>
<feature type="domain" description="MsrB" evidence="8">
    <location>
        <begin position="22"/>
        <end position="137"/>
    </location>
</feature>
<evidence type="ECO:0000256" key="2">
    <source>
        <dbReference type="ARBA" id="ARBA00007174"/>
    </source>
</evidence>
<dbReference type="GO" id="GO:0006979">
    <property type="term" value="P:response to oxidative stress"/>
    <property type="evidence" value="ECO:0007669"/>
    <property type="project" value="InterPro"/>
</dbReference>
<evidence type="ECO:0000313" key="10">
    <source>
        <dbReference type="Proteomes" id="UP000316609"/>
    </source>
</evidence>
<protein>
    <recommendedName>
        <fullName evidence="3">peptide-methionine (R)-S-oxide reductase</fullName>
        <ecNumber evidence="3">1.8.4.12</ecNumber>
    </recommendedName>
</protein>
<proteinExistence type="inferred from homology"/>